<dbReference type="InterPro" id="IPR039426">
    <property type="entry name" value="TonB-dep_rcpt-like"/>
</dbReference>
<dbReference type="EMBL" id="JAWDIO010000002">
    <property type="protein sequence ID" value="MDU0356022.1"/>
    <property type="molecule type" value="Genomic_DNA"/>
</dbReference>
<reference evidence="3 4" key="1">
    <citation type="submission" date="2023-10" db="EMBL/GenBank/DDBJ databases">
        <title>Glaciecola aquimarina strain GGW-M5 nov., isolated from a coastal seawater.</title>
        <authorList>
            <person name="Bayburt H."/>
            <person name="Kim J.M."/>
            <person name="Choi B.J."/>
            <person name="Jeon C.O."/>
        </authorList>
    </citation>
    <scope>NUCLEOTIDE SEQUENCE [LARGE SCALE GENOMIC DNA]</scope>
    <source>
        <strain evidence="3 4">KCTC 32108</strain>
    </source>
</reference>
<keyword evidence="4" id="KW-1185">Reference proteome</keyword>
<keyword evidence="1" id="KW-0472">Membrane</keyword>
<comment type="caution">
    <text evidence="3">The sequence shown here is derived from an EMBL/GenBank/DDBJ whole genome shotgun (WGS) entry which is preliminary data.</text>
</comment>
<dbReference type="Gene3D" id="2.170.130.10">
    <property type="entry name" value="TonB-dependent receptor, plug domain"/>
    <property type="match status" value="1"/>
</dbReference>
<evidence type="ECO:0000259" key="2">
    <source>
        <dbReference type="Pfam" id="PF07715"/>
    </source>
</evidence>
<keyword evidence="1" id="KW-0813">Transport</keyword>
<gene>
    <name evidence="3" type="ORF">RS130_20915</name>
</gene>
<evidence type="ECO:0000313" key="4">
    <source>
        <dbReference type="Proteomes" id="UP001247805"/>
    </source>
</evidence>
<keyword evidence="3" id="KW-0675">Receptor</keyword>
<comment type="similarity">
    <text evidence="1">Belongs to the TonB-dependent receptor family.</text>
</comment>
<comment type="subcellular location">
    <subcellularLocation>
        <location evidence="1">Cell outer membrane</location>
        <topology evidence="1">Multi-pass membrane protein</topology>
    </subcellularLocation>
</comment>
<keyword evidence="1" id="KW-1134">Transmembrane beta strand</keyword>
<proteinExistence type="inferred from homology"/>
<keyword evidence="1" id="KW-0812">Transmembrane</keyword>
<accession>A0ABU3T1G3</accession>
<feature type="domain" description="TonB-dependent receptor plug" evidence="2">
    <location>
        <begin position="2"/>
        <end position="83"/>
    </location>
</feature>
<protein>
    <submittedName>
        <fullName evidence="3">TonB-dependent receptor plug domain-containing protein</fullName>
    </submittedName>
</protein>
<dbReference type="PROSITE" id="PS52016">
    <property type="entry name" value="TONB_DEPENDENT_REC_3"/>
    <property type="match status" value="1"/>
</dbReference>
<organism evidence="3 4">
    <name type="scientific">Paraglaciecola aquimarina</name>
    <dbReference type="NCBI Taxonomy" id="1235557"/>
    <lineage>
        <taxon>Bacteria</taxon>
        <taxon>Pseudomonadati</taxon>
        <taxon>Pseudomonadota</taxon>
        <taxon>Gammaproteobacteria</taxon>
        <taxon>Alteromonadales</taxon>
        <taxon>Alteromonadaceae</taxon>
        <taxon>Paraglaciecola</taxon>
    </lineage>
</organism>
<name>A0ABU3T1G3_9ALTE</name>
<evidence type="ECO:0000313" key="3">
    <source>
        <dbReference type="EMBL" id="MDU0356022.1"/>
    </source>
</evidence>
<dbReference type="InterPro" id="IPR037066">
    <property type="entry name" value="Plug_dom_sf"/>
</dbReference>
<dbReference type="Proteomes" id="UP001247805">
    <property type="component" value="Unassembled WGS sequence"/>
</dbReference>
<dbReference type="InterPro" id="IPR012910">
    <property type="entry name" value="Plug_dom"/>
</dbReference>
<dbReference type="SUPFAM" id="SSF56935">
    <property type="entry name" value="Porins"/>
    <property type="match status" value="1"/>
</dbReference>
<evidence type="ECO:0000256" key="1">
    <source>
        <dbReference type="PROSITE-ProRule" id="PRU01360"/>
    </source>
</evidence>
<keyword evidence="1" id="KW-0998">Cell outer membrane</keyword>
<dbReference type="RefSeq" id="WP_316027531.1">
    <property type="nucleotide sequence ID" value="NZ_JAWDIO010000002.1"/>
</dbReference>
<dbReference type="Pfam" id="PF07715">
    <property type="entry name" value="Plug"/>
    <property type="match status" value="1"/>
</dbReference>
<sequence length="85" mass="8986">MSLVTQEDIEARGYANLADVLKTQPAIGVTNSGGAGSSTSLRVRGEEGYRTLVRIDGVDISDPTGTQVQPQLGHLQAANVSRVKY</sequence>